<keyword evidence="2" id="KW-1185">Reference proteome</keyword>
<gene>
    <name evidence="1" type="ORF">E2C01_098796</name>
</gene>
<sequence length="92" mass="10092">MMGCVIISVIIWVDKNKVECACGWLIVEVGRGCSPLYLLLPVAFVREYRPGQIIGKCPETHTCAERSVRGRGRVGERGGVSGCVDVERLDDL</sequence>
<dbReference type="AlphaFoldDB" id="A0A5B7K248"/>
<organism evidence="1 2">
    <name type="scientific">Portunus trituberculatus</name>
    <name type="common">Swimming crab</name>
    <name type="synonym">Neptunus trituberculatus</name>
    <dbReference type="NCBI Taxonomy" id="210409"/>
    <lineage>
        <taxon>Eukaryota</taxon>
        <taxon>Metazoa</taxon>
        <taxon>Ecdysozoa</taxon>
        <taxon>Arthropoda</taxon>
        <taxon>Crustacea</taxon>
        <taxon>Multicrustacea</taxon>
        <taxon>Malacostraca</taxon>
        <taxon>Eumalacostraca</taxon>
        <taxon>Eucarida</taxon>
        <taxon>Decapoda</taxon>
        <taxon>Pleocyemata</taxon>
        <taxon>Brachyura</taxon>
        <taxon>Eubrachyura</taxon>
        <taxon>Portunoidea</taxon>
        <taxon>Portunidae</taxon>
        <taxon>Portuninae</taxon>
        <taxon>Portunus</taxon>
    </lineage>
</organism>
<dbReference type="EMBL" id="VSRR010134999">
    <property type="protein sequence ID" value="MPD03171.1"/>
    <property type="molecule type" value="Genomic_DNA"/>
</dbReference>
<protein>
    <submittedName>
        <fullName evidence="1">Uncharacterized protein</fullName>
    </submittedName>
</protein>
<evidence type="ECO:0000313" key="1">
    <source>
        <dbReference type="EMBL" id="MPD03171.1"/>
    </source>
</evidence>
<comment type="caution">
    <text evidence="1">The sequence shown here is derived from an EMBL/GenBank/DDBJ whole genome shotgun (WGS) entry which is preliminary data.</text>
</comment>
<reference evidence="1 2" key="1">
    <citation type="submission" date="2019-05" db="EMBL/GenBank/DDBJ databases">
        <title>Another draft genome of Portunus trituberculatus and its Hox gene families provides insights of decapod evolution.</title>
        <authorList>
            <person name="Jeong J.-H."/>
            <person name="Song I."/>
            <person name="Kim S."/>
            <person name="Choi T."/>
            <person name="Kim D."/>
            <person name="Ryu S."/>
            <person name="Kim W."/>
        </authorList>
    </citation>
    <scope>NUCLEOTIDE SEQUENCE [LARGE SCALE GENOMIC DNA]</scope>
    <source>
        <tissue evidence="1">Muscle</tissue>
    </source>
</reference>
<proteinExistence type="predicted"/>
<name>A0A5B7K248_PORTR</name>
<evidence type="ECO:0000313" key="2">
    <source>
        <dbReference type="Proteomes" id="UP000324222"/>
    </source>
</evidence>
<accession>A0A5B7K248</accession>
<dbReference type="Proteomes" id="UP000324222">
    <property type="component" value="Unassembled WGS sequence"/>
</dbReference>